<proteinExistence type="inferred from homology"/>
<keyword evidence="11" id="KW-1003">Cell membrane</keyword>
<dbReference type="Pfam" id="PF00702">
    <property type="entry name" value="Hydrolase"/>
    <property type="match status" value="1"/>
</dbReference>
<evidence type="ECO:0000256" key="3">
    <source>
        <dbReference type="ARBA" id="ARBA00022539"/>
    </source>
</evidence>
<dbReference type="PROSITE" id="PS00154">
    <property type="entry name" value="ATPASE_E1_E2"/>
    <property type="match status" value="1"/>
</dbReference>
<keyword evidence="6" id="KW-1278">Translocase</keyword>
<dbReference type="PANTHER" id="PTHR48085:SF5">
    <property type="entry name" value="CADMIUM_ZINC-TRANSPORTING ATPASE HMA4-RELATED"/>
    <property type="match status" value="1"/>
</dbReference>
<keyword evidence="5 11" id="KW-0479">Metal-binding</keyword>
<dbReference type="NCBIfam" id="TIGR01525">
    <property type="entry name" value="ATPase-IB_hvy"/>
    <property type="match status" value="1"/>
</dbReference>
<keyword evidence="14" id="KW-1185">Reference proteome</keyword>
<dbReference type="Proteomes" id="UP000014113">
    <property type="component" value="Unassembled WGS sequence"/>
</dbReference>
<reference evidence="13 14" key="1">
    <citation type="submission" date="2013-03" db="EMBL/GenBank/DDBJ databases">
        <title>The Genome Sequence of Enterococcus columbae ATCC_51263 (PacBio/Illumina hybrid assembly).</title>
        <authorList>
            <consortium name="The Broad Institute Genomics Platform"/>
            <consortium name="The Broad Institute Genome Sequencing Center for Infectious Disease"/>
            <person name="Earl A."/>
            <person name="Russ C."/>
            <person name="Gilmore M."/>
            <person name="Surin D."/>
            <person name="Walker B."/>
            <person name="Young S."/>
            <person name="Zeng Q."/>
            <person name="Gargeya S."/>
            <person name="Fitzgerald M."/>
            <person name="Haas B."/>
            <person name="Abouelleil A."/>
            <person name="Allen A.W."/>
            <person name="Alvarado L."/>
            <person name="Arachchi H.M."/>
            <person name="Berlin A.M."/>
            <person name="Chapman S.B."/>
            <person name="Gainer-Dewar J."/>
            <person name="Goldberg J."/>
            <person name="Griggs A."/>
            <person name="Gujja S."/>
            <person name="Hansen M."/>
            <person name="Howarth C."/>
            <person name="Imamovic A."/>
            <person name="Ireland A."/>
            <person name="Larimer J."/>
            <person name="McCowan C."/>
            <person name="Murphy C."/>
            <person name="Pearson M."/>
            <person name="Poon T.W."/>
            <person name="Priest M."/>
            <person name="Roberts A."/>
            <person name="Saif S."/>
            <person name="Shea T."/>
            <person name="Sisk P."/>
            <person name="Sykes S."/>
            <person name="Wortman J."/>
            <person name="Nusbaum C."/>
            <person name="Birren B."/>
        </authorList>
    </citation>
    <scope>NUCLEOTIDE SEQUENCE [LARGE SCALE GENOMIC DNA]</scope>
    <source>
        <strain evidence="13 14">ATCC 51263</strain>
    </source>
</reference>
<feature type="transmembrane region" description="Helical" evidence="11">
    <location>
        <begin position="30"/>
        <end position="50"/>
    </location>
</feature>
<dbReference type="PRINTS" id="PR00120">
    <property type="entry name" value="HATPASE"/>
</dbReference>
<evidence type="ECO:0000313" key="14">
    <source>
        <dbReference type="Proteomes" id="UP000014113"/>
    </source>
</evidence>
<feature type="transmembrane region" description="Helical" evidence="11">
    <location>
        <begin position="252"/>
        <end position="274"/>
    </location>
</feature>
<keyword evidence="4 11" id="KW-0812">Transmembrane</keyword>
<dbReference type="SFLD" id="SFLDF00027">
    <property type="entry name" value="p-type_atpase"/>
    <property type="match status" value="1"/>
</dbReference>
<dbReference type="OrthoDB" id="9813266at2"/>
<dbReference type="NCBIfam" id="TIGR01494">
    <property type="entry name" value="ATPase_P-type"/>
    <property type="match status" value="1"/>
</dbReference>
<evidence type="ECO:0000256" key="6">
    <source>
        <dbReference type="ARBA" id="ARBA00022967"/>
    </source>
</evidence>
<gene>
    <name evidence="13" type="ORF">I568_02035</name>
</gene>
<dbReference type="InterPro" id="IPR023299">
    <property type="entry name" value="ATPase_P-typ_cyto_dom_N"/>
</dbReference>
<evidence type="ECO:0000256" key="2">
    <source>
        <dbReference type="ARBA" id="ARBA00006024"/>
    </source>
</evidence>
<accession>S1MUH0</accession>
<dbReference type="RefSeq" id="WP_016183561.1">
    <property type="nucleotide sequence ID" value="NZ_JXKI01000004.1"/>
</dbReference>
<dbReference type="Gene3D" id="2.70.150.10">
    <property type="entry name" value="Calcium-transporting ATPase, cytoplasmic transduction domain A"/>
    <property type="match status" value="1"/>
</dbReference>
<dbReference type="SUPFAM" id="SSF81653">
    <property type="entry name" value="Calcium ATPase, transduction domain A"/>
    <property type="match status" value="1"/>
</dbReference>
<dbReference type="InterPro" id="IPR051014">
    <property type="entry name" value="Cation_Transport_ATPase_IB"/>
</dbReference>
<dbReference type="InterPro" id="IPR027256">
    <property type="entry name" value="P-typ_ATPase_IB"/>
</dbReference>
<dbReference type="InterPro" id="IPR018303">
    <property type="entry name" value="ATPase_P-typ_P_site"/>
</dbReference>
<dbReference type="InterPro" id="IPR023214">
    <property type="entry name" value="HAD_sf"/>
</dbReference>
<comment type="subcellular location">
    <subcellularLocation>
        <location evidence="11">Cell membrane</location>
    </subcellularLocation>
    <subcellularLocation>
        <location evidence="1">Membrane</location>
        <topology evidence="1">Multi-pass membrane protein</topology>
    </subcellularLocation>
</comment>
<evidence type="ECO:0000256" key="4">
    <source>
        <dbReference type="ARBA" id="ARBA00022692"/>
    </source>
</evidence>
<dbReference type="NCBIfam" id="TIGR01512">
    <property type="entry name" value="ATPase-IB2_Cd"/>
    <property type="match status" value="1"/>
</dbReference>
<dbReference type="CDD" id="cd07544">
    <property type="entry name" value="P-type_ATPase_HM"/>
    <property type="match status" value="1"/>
</dbReference>
<feature type="transmembrane region" description="Helical" evidence="11">
    <location>
        <begin position="7"/>
        <end position="24"/>
    </location>
</feature>
<dbReference type="Gene3D" id="3.40.1110.10">
    <property type="entry name" value="Calcium-transporting ATPase, cytoplasmic domain N"/>
    <property type="match status" value="1"/>
</dbReference>
<protein>
    <recommendedName>
        <fullName evidence="9">Cd(2+)-exporting ATPase</fullName>
        <ecNumber evidence="9">7.2.2.21</ecNumber>
    </recommendedName>
</protein>
<feature type="domain" description="P-type ATPase A" evidence="12">
    <location>
        <begin position="112"/>
        <end position="210"/>
    </location>
</feature>
<feature type="transmembrane region" description="Helical" evidence="11">
    <location>
        <begin position="227"/>
        <end position="245"/>
    </location>
</feature>
<evidence type="ECO:0000256" key="11">
    <source>
        <dbReference type="RuleBase" id="RU362081"/>
    </source>
</evidence>
<keyword evidence="7 11" id="KW-1133">Transmembrane helix</keyword>
<dbReference type="EMBL" id="ASWJ01000009">
    <property type="protein sequence ID" value="EOW80335.1"/>
    <property type="molecule type" value="Genomic_DNA"/>
</dbReference>
<dbReference type="SUPFAM" id="SSF56784">
    <property type="entry name" value="HAD-like"/>
    <property type="match status" value="1"/>
</dbReference>
<evidence type="ECO:0000256" key="9">
    <source>
        <dbReference type="ARBA" id="ARBA00039103"/>
    </source>
</evidence>
<keyword evidence="8 11" id="KW-0472">Membrane</keyword>
<dbReference type="InterPro" id="IPR059000">
    <property type="entry name" value="ATPase_P-type_domA"/>
</dbReference>
<dbReference type="eggNOG" id="COG2217">
    <property type="taxonomic scope" value="Bacteria"/>
</dbReference>
<evidence type="ECO:0000256" key="7">
    <source>
        <dbReference type="ARBA" id="ARBA00022989"/>
    </source>
</evidence>
<dbReference type="InterPro" id="IPR023298">
    <property type="entry name" value="ATPase_P-typ_TM_dom_sf"/>
</dbReference>
<dbReference type="GO" id="GO:0046872">
    <property type="term" value="F:metal ion binding"/>
    <property type="evidence" value="ECO:0007669"/>
    <property type="project" value="UniProtKB-KW"/>
</dbReference>
<dbReference type="GO" id="GO:0008551">
    <property type="term" value="F:P-type cadmium transporter activity"/>
    <property type="evidence" value="ECO:0007669"/>
    <property type="project" value="UniProtKB-EC"/>
</dbReference>
<dbReference type="Gene3D" id="3.40.50.1000">
    <property type="entry name" value="HAD superfamily/HAD-like"/>
    <property type="match status" value="1"/>
</dbReference>
<sequence>MSNQKKLLITITIGIIALILQFIFNQPIYARWLVSIISSLIAFSMLVEMIQTLRKGNLGVDILAITAIVSTLIVGEYWASLVVLIMLTGGESLEAYASKQANRELQSLLDQTPEIAHVLQGGQMVDVDLSQIKIGEKILVKPNEMIPIDGILLSEFATINEASLTGESLPIEKKQGDNLLSGAVNGDQTIQLKVNKLASDSQYQRLVQLVAQSSEIPASFVRLADRYALPFTLIAYLIGGIAWYLSKDPVRFAEVMVVASPCPLILAAPIAFVAGMSRESRYGIVVKNGSAIEKLAAIQNIAFDKTGTLTSGILLIDEIQHVPSISTEHFLQIVASLEQNSTHILARSIVAECKHRQLSLLDVQTISEISGHGIEGVIDQQTYAIGKPSFIQKGLPAQLPQQTSVFVAKEGEFLGYLTFKDTLRKEAPQTIATLKQFGLQHLIMVTGDKWPVAKNIAEQVGIAQADVYAECLPETKIEKIKETIAQSGLTAMVGDGINDAPALASASIGIAMGAHGATAASETADVVILQDDLSKVSKSIEIARQTVRIAKESVWIGMIVCTLLMFIASSGIIPAFIGAMFQEVIDVVAIISALRAHRN</sequence>
<dbReference type="EC" id="7.2.2.21" evidence="9"/>
<dbReference type="GO" id="GO:0016887">
    <property type="term" value="F:ATP hydrolysis activity"/>
    <property type="evidence" value="ECO:0007669"/>
    <property type="project" value="InterPro"/>
</dbReference>
<dbReference type="AlphaFoldDB" id="S1MUH0"/>
<dbReference type="GO" id="GO:0005524">
    <property type="term" value="F:ATP binding"/>
    <property type="evidence" value="ECO:0007669"/>
    <property type="project" value="UniProtKB-UniRule"/>
</dbReference>
<dbReference type="SFLD" id="SFLDG00002">
    <property type="entry name" value="C1.7:_P-type_atpase_like"/>
    <property type="match status" value="1"/>
</dbReference>
<dbReference type="STRING" id="1121865.OMW_01421"/>
<dbReference type="GO" id="GO:0005886">
    <property type="term" value="C:plasma membrane"/>
    <property type="evidence" value="ECO:0007669"/>
    <property type="project" value="UniProtKB-SubCell"/>
</dbReference>
<dbReference type="InterPro" id="IPR044492">
    <property type="entry name" value="P_typ_ATPase_HD_dom"/>
</dbReference>
<organism evidence="13 14">
    <name type="scientific">Enterococcus columbae DSM 7374 = ATCC 51263</name>
    <dbReference type="NCBI Taxonomy" id="1121865"/>
    <lineage>
        <taxon>Bacteria</taxon>
        <taxon>Bacillati</taxon>
        <taxon>Bacillota</taxon>
        <taxon>Bacilli</taxon>
        <taxon>Lactobacillales</taxon>
        <taxon>Enterococcaceae</taxon>
        <taxon>Enterococcus</taxon>
    </lineage>
</organism>
<evidence type="ECO:0000256" key="1">
    <source>
        <dbReference type="ARBA" id="ARBA00004141"/>
    </source>
</evidence>
<dbReference type="SUPFAM" id="SSF81665">
    <property type="entry name" value="Calcium ATPase, transmembrane domain M"/>
    <property type="match status" value="1"/>
</dbReference>
<dbReference type="PATRIC" id="fig|1121865.3.peg.1382"/>
<dbReference type="InterPro" id="IPR001757">
    <property type="entry name" value="P_typ_ATPase"/>
</dbReference>
<evidence type="ECO:0000256" key="8">
    <source>
        <dbReference type="ARBA" id="ARBA00023136"/>
    </source>
</evidence>
<keyword evidence="11" id="KW-0067">ATP-binding</keyword>
<feature type="transmembrane region" description="Helical" evidence="11">
    <location>
        <begin position="554"/>
        <end position="577"/>
    </location>
</feature>
<dbReference type="InterPro" id="IPR036412">
    <property type="entry name" value="HAD-like_sf"/>
</dbReference>
<comment type="caution">
    <text evidence="13">The sequence shown here is derived from an EMBL/GenBank/DDBJ whole genome shotgun (WGS) entry which is preliminary data.</text>
</comment>
<evidence type="ECO:0000256" key="10">
    <source>
        <dbReference type="ARBA" id="ARBA00049338"/>
    </source>
</evidence>
<keyword evidence="3" id="KW-0104">Cadmium</keyword>
<dbReference type="Pfam" id="PF00122">
    <property type="entry name" value="E1-E2_ATPase"/>
    <property type="match status" value="1"/>
</dbReference>
<comment type="similarity">
    <text evidence="2 11">Belongs to the cation transport ATPase (P-type) (TC 3.A.3) family. Type IB subfamily.</text>
</comment>
<evidence type="ECO:0000256" key="5">
    <source>
        <dbReference type="ARBA" id="ARBA00022723"/>
    </source>
</evidence>
<evidence type="ECO:0000313" key="13">
    <source>
        <dbReference type="EMBL" id="EOW80335.1"/>
    </source>
</evidence>
<dbReference type="InterPro" id="IPR008250">
    <property type="entry name" value="ATPase_P-typ_transduc_dom_A_sf"/>
</dbReference>
<keyword evidence="11" id="KW-0547">Nucleotide-binding</keyword>
<dbReference type="PRINTS" id="PR00119">
    <property type="entry name" value="CATATPASE"/>
</dbReference>
<name>S1MUH0_9ENTE</name>
<evidence type="ECO:0000259" key="12">
    <source>
        <dbReference type="Pfam" id="PF00122"/>
    </source>
</evidence>
<dbReference type="SFLD" id="SFLDS00003">
    <property type="entry name" value="Haloacid_Dehalogenase"/>
    <property type="match status" value="1"/>
</dbReference>
<comment type="catalytic activity">
    <reaction evidence="10">
        <text>Cd(2+)(in) + ATP + H2O = Cd(2+)(out) + ADP + phosphate + H(+)</text>
        <dbReference type="Rhea" id="RHEA:12132"/>
        <dbReference type="ChEBI" id="CHEBI:15377"/>
        <dbReference type="ChEBI" id="CHEBI:15378"/>
        <dbReference type="ChEBI" id="CHEBI:30616"/>
        <dbReference type="ChEBI" id="CHEBI:43474"/>
        <dbReference type="ChEBI" id="CHEBI:48775"/>
        <dbReference type="ChEBI" id="CHEBI:456216"/>
        <dbReference type="EC" id="7.2.2.21"/>
    </reaction>
</comment>
<dbReference type="PANTHER" id="PTHR48085">
    <property type="entry name" value="CADMIUM/ZINC-TRANSPORTING ATPASE HMA2-RELATED"/>
    <property type="match status" value="1"/>
</dbReference>